<sequence>MPAMSPFQDDTRPYAASTYSLSDTMSVASESSTLRSMKEDGDTPYNRKPSMDIDSTYLSDKVLPDTPLGHKKHRAQSHHRSRSPGHRRILSSSRGLQSPHPATSAPEKTQMDELAGVLGPDGVPHTTELDSIPCAGIRIPNGLFSGLLAWRLVIRVHSRKNMQPTPASLKKELSLLPKTDIRHAGNMPHRPIPSQGCLDGNATIKAKEEKKKRRMSFDAVQTLGRRAVGSAPTAGVSHERPTSEYTFTKPFAGRFGSGSATSLPLMQGANPRPSLDALSMSSDEDDNEWNVVPPSGRPWGPASSSTPALVNPVPASPSGMAEGSSSSLYQEESHGLFGKHDSPRTVSLYIQDVAKPITFRLAPAGEPSRLGVQFLLESDVNVCMGEGGRGAILWSDPAEKRRFLHDVPRTVPLPKQNLQAKVRALFGL</sequence>
<organism evidence="2 3">
    <name type="scientific">Ephemerocybe angulata</name>
    <dbReference type="NCBI Taxonomy" id="980116"/>
    <lineage>
        <taxon>Eukaryota</taxon>
        <taxon>Fungi</taxon>
        <taxon>Dikarya</taxon>
        <taxon>Basidiomycota</taxon>
        <taxon>Agaricomycotina</taxon>
        <taxon>Agaricomycetes</taxon>
        <taxon>Agaricomycetidae</taxon>
        <taxon>Agaricales</taxon>
        <taxon>Agaricineae</taxon>
        <taxon>Psathyrellaceae</taxon>
        <taxon>Ephemerocybe</taxon>
    </lineage>
</organism>
<dbReference type="OrthoDB" id="9450131at2759"/>
<protein>
    <submittedName>
        <fullName evidence="2">Uncharacterized protein</fullName>
    </submittedName>
</protein>
<feature type="region of interest" description="Disordered" evidence="1">
    <location>
        <begin position="258"/>
        <end position="338"/>
    </location>
</feature>
<reference evidence="2 3" key="1">
    <citation type="submission" date="2020-07" db="EMBL/GenBank/DDBJ databases">
        <title>Comparative genomics of pyrophilous fungi reveals a link between fire events and developmental genes.</title>
        <authorList>
            <consortium name="DOE Joint Genome Institute"/>
            <person name="Steindorff A.S."/>
            <person name="Carver A."/>
            <person name="Calhoun S."/>
            <person name="Stillman K."/>
            <person name="Liu H."/>
            <person name="Lipzen A."/>
            <person name="Pangilinan J."/>
            <person name="Labutti K."/>
            <person name="Bruns T.D."/>
            <person name="Grigoriev I.V."/>
        </authorList>
    </citation>
    <scope>NUCLEOTIDE SEQUENCE [LARGE SCALE GENOMIC DNA]</scope>
    <source>
        <strain evidence="2 3">CBS 144469</strain>
    </source>
</reference>
<feature type="region of interest" description="Disordered" evidence="1">
    <location>
        <begin position="23"/>
        <end position="107"/>
    </location>
</feature>
<evidence type="ECO:0000313" key="3">
    <source>
        <dbReference type="Proteomes" id="UP000521943"/>
    </source>
</evidence>
<comment type="caution">
    <text evidence="2">The sequence shown here is derived from an EMBL/GenBank/DDBJ whole genome shotgun (WGS) entry which is preliminary data.</text>
</comment>
<dbReference type="EMBL" id="JACGCI010000046">
    <property type="protein sequence ID" value="KAF6752001.1"/>
    <property type="molecule type" value="Genomic_DNA"/>
</dbReference>
<feature type="compositionally biased region" description="Basic residues" evidence="1">
    <location>
        <begin position="69"/>
        <end position="89"/>
    </location>
</feature>
<accession>A0A8H6M4L6</accession>
<evidence type="ECO:0000256" key="1">
    <source>
        <dbReference type="SAM" id="MobiDB-lite"/>
    </source>
</evidence>
<feature type="compositionally biased region" description="Low complexity" evidence="1">
    <location>
        <begin position="316"/>
        <end position="327"/>
    </location>
</feature>
<keyword evidence="3" id="KW-1185">Reference proteome</keyword>
<evidence type="ECO:0000313" key="2">
    <source>
        <dbReference type="EMBL" id="KAF6752001.1"/>
    </source>
</evidence>
<proteinExistence type="predicted"/>
<gene>
    <name evidence="2" type="ORF">DFP72DRAFT_461679</name>
</gene>
<dbReference type="Proteomes" id="UP000521943">
    <property type="component" value="Unassembled WGS sequence"/>
</dbReference>
<name>A0A8H6M4L6_9AGAR</name>
<feature type="compositionally biased region" description="Polar residues" evidence="1">
    <location>
        <begin position="23"/>
        <end position="35"/>
    </location>
</feature>
<dbReference type="AlphaFoldDB" id="A0A8H6M4L6"/>